<protein>
    <submittedName>
        <fullName evidence="2">Uncharacterized protein</fullName>
    </submittedName>
</protein>
<dbReference type="AlphaFoldDB" id="A0A0B2RSL6"/>
<accession>A0A0B2RSL6</accession>
<sequence>QGQWRSHLGNQFNKDQGEPSNRPQQQGPSLYDRTTKLEETLAQFMQVTVLNHKSIEFAIKNIEIQVGQLAKQLAENSSSTFGANIEKNPKEECKVVMTRGRKATMVEDEGRISDDQELVIKEGEEEKEKE</sequence>
<feature type="compositionally biased region" description="Polar residues" evidence="1">
    <location>
        <begin position="1"/>
        <end position="28"/>
    </location>
</feature>
<feature type="region of interest" description="Disordered" evidence="1">
    <location>
        <begin position="108"/>
        <end position="130"/>
    </location>
</feature>
<organism evidence="2">
    <name type="scientific">Glycine soja</name>
    <name type="common">Wild soybean</name>
    <dbReference type="NCBI Taxonomy" id="3848"/>
    <lineage>
        <taxon>Eukaryota</taxon>
        <taxon>Viridiplantae</taxon>
        <taxon>Streptophyta</taxon>
        <taxon>Embryophyta</taxon>
        <taxon>Tracheophyta</taxon>
        <taxon>Spermatophyta</taxon>
        <taxon>Magnoliopsida</taxon>
        <taxon>eudicotyledons</taxon>
        <taxon>Gunneridae</taxon>
        <taxon>Pentapetalae</taxon>
        <taxon>rosids</taxon>
        <taxon>fabids</taxon>
        <taxon>Fabales</taxon>
        <taxon>Fabaceae</taxon>
        <taxon>Papilionoideae</taxon>
        <taxon>50 kb inversion clade</taxon>
        <taxon>NPAAA clade</taxon>
        <taxon>indigoferoid/millettioid clade</taxon>
        <taxon>Phaseoleae</taxon>
        <taxon>Glycine</taxon>
        <taxon>Glycine subgen. Soja</taxon>
    </lineage>
</organism>
<evidence type="ECO:0000256" key="1">
    <source>
        <dbReference type="SAM" id="MobiDB-lite"/>
    </source>
</evidence>
<feature type="region of interest" description="Disordered" evidence="1">
    <location>
        <begin position="1"/>
        <end position="32"/>
    </location>
</feature>
<proteinExistence type="predicted"/>
<feature type="non-terminal residue" evidence="2">
    <location>
        <position position="130"/>
    </location>
</feature>
<evidence type="ECO:0000313" key="2">
    <source>
        <dbReference type="EMBL" id="KHN35229.1"/>
    </source>
</evidence>
<dbReference type="EMBL" id="KN648688">
    <property type="protein sequence ID" value="KHN35229.1"/>
    <property type="molecule type" value="Genomic_DNA"/>
</dbReference>
<feature type="non-terminal residue" evidence="2">
    <location>
        <position position="1"/>
    </location>
</feature>
<reference evidence="2" key="1">
    <citation type="submission" date="2014-07" db="EMBL/GenBank/DDBJ databases">
        <title>Identification of a novel salt tolerance gene in wild soybean by whole-genome sequencing.</title>
        <authorList>
            <person name="Lam H.-M."/>
            <person name="Qi X."/>
            <person name="Li M.-W."/>
            <person name="Liu X."/>
            <person name="Xie M."/>
            <person name="Ni M."/>
            <person name="Xu X."/>
        </authorList>
    </citation>
    <scope>NUCLEOTIDE SEQUENCE [LARGE SCALE GENOMIC DNA]</scope>
    <source>
        <tissue evidence="2">Root</tissue>
    </source>
</reference>
<dbReference type="Proteomes" id="UP000053555">
    <property type="component" value="Unassembled WGS sequence"/>
</dbReference>
<gene>
    <name evidence="2" type="ORF">glysoja_049167</name>
</gene>
<name>A0A0B2RSL6_GLYSO</name>